<dbReference type="Gene3D" id="2.120.10.80">
    <property type="entry name" value="Kelch-type beta propeller"/>
    <property type="match status" value="1"/>
</dbReference>
<dbReference type="SUPFAM" id="SSF117281">
    <property type="entry name" value="Kelch motif"/>
    <property type="match status" value="1"/>
</dbReference>
<evidence type="ECO:0000256" key="2">
    <source>
        <dbReference type="ARBA" id="ARBA00022737"/>
    </source>
</evidence>
<dbReference type="Gene3D" id="1.25.40.420">
    <property type="match status" value="1"/>
</dbReference>
<protein>
    <recommendedName>
        <fullName evidence="3">BACK domain-containing protein</fullName>
    </recommendedName>
</protein>
<keyword evidence="2" id="KW-0677">Repeat</keyword>
<dbReference type="STRING" id="283909.R7U1J7"/>
<dbReference type="InterPro" id="IPR015915">
    <property type="entry name" value="Kelch-typ_b-propeller"/>
</dbReference>
<dbReference type="Proteomes" id="UP000014760">
    <property type="component" value="Unassembled WGS sequence"/>
</dbReference>
<dbReference type="SMART" id="SM00875">
    <property type="entry name" value="BACK"/>
    <property type="match status" value="1"/>
</dbReference>
<evidence type="ECO:0000256" key="1">
    <source>
        <dbReference type="ARBA" id="ARBA00022441"/>
    </source>
</evidence>
<evidence type="ECO:0000259" key="3">
    <source>
        <dbReference type="SMART" id="SM00875"/>
    </source>
</evidence>
<dbReference type="HOGENOM" id="CLU_734830_0_0_1"/>
<reference evidence="4 6" key="2">
    <citation type="journal article" date="2013" name="Nature">
        <title>Insights into bilaterian evolution from three spiralian genomes.</title>
        <authorList>
            <person name="Simakov O."/>
            <person name="Marletaz F."/>
            <person name="Cho S.J."/>
            <person name="Edsinger-Gonzales E."/>
            <person name="Havlak P."/>
            <person name="Hellsten U."/>
            <person name="Kuo D.H."/>
            <person name="Larsson T."/>
            <person name="Lv J."/>
            <person name="Arendt D."/>
            <person name="Savage R."/>
            <person name="Osoegawa K."/>
            <person name="de Jong P."/>
            <person name="Grimwood J."/>
            <person name="Chapman J.A."/>
            <person name="Shapiro H."/>
            <person name="Aerts A."/>
            <person name="Otillar R.P."/>
            <person name="Terry A.Y."/>
            <person name="Boore J.L."/>
            <person name="Grigoriev I.V."/>
            <person name="Lindberg D.R."/>
            <person name="Seaver E.C."/>
            <person name="Weisblat D.A."/>
            <person name="Putnam N.H."/>
            <person name="Rokhsar D.S."/>
        </authorList>
    </citation>
    <scope>NUCLEOTIDE SEQUENCE</scope>
    <source>
        <strain evidence="4 6">I ESC-2004</strain>
    </source>
</reference>
<accession>R7U1J7</accession>
<keyword evidence="6" id="KW-1185">Reference proteome</keyword>
<evidence type="ECO:0000313" key="6">
    <source>
        <dbReference type="Proteomes" id="UP000014760"/>
    </source>
</evidence>
<dbReference type="PANTHER" id="PTHR24412">
    <property type="entry name" value="KELCH PROTEIN"/>
    <property type="match status" value="1"/>
</dbReference>
<dbReference type="EMBL" id="KB308668">
    <property type="protein sequence ID" value="ELT97065.1"/>
    <property type="molecule type" value="Genomic_DNA"/>
</dbReference>
<feature type="domain" description="BACK" evidence="3">
    <location>
        <begin position="22"/>
        <end position="125"/>
    </location>
</feature>
<organism evidence="4">
    <name type="scientific">Capitella teleta</name>
    <name type="common">Polychaete worm</name>
    <dbReference type="NCBI Taxonomy" id="283909"/>
    <lineage>
        <taxon>Eukaryota</taxon>
        <taxon>Metazoa</taxon>
        <taxon>Spiralia</taxon>
        <taxon>Lophotrochozoa</taxon>
        <taxon>Annelida</taxon>
        <taxon>Polychaeta</taxon>
        <taxon>Sedentaria</taxon>
        <taxon>Scolecida</taxon>
        <taxon>Capitellidae</taxon>
        <taxon>Capitella</taxon>
    </lineage>
</organism>
<evidence type="ECO:0000313" key="4">
    <source>
        <dbReference type="EMBL" id="ELT97065.1"/>
    </source>
</evidence>
<dbReference type="InterPro" id="IPR011705">
    <property type="entry name" value="BACK"/>
</dbReference>
<evidence type="ECO:0000313" key="5">
    <source>
        <dbReference type="EnsemblMetazoa" id="CapteP205723"/>
    </source>
</evidence>
<dbReference type="EMBL" id="AMQN01011074">
    <property type="status" value="NOT_ANNOTATED_CDS"/>
    <property type="molecule type" value="Genomic_DNA"/>
</dbReference>
<dbReference type="AlphaFoldDB" id="R7U1J7"/>
<reference evidence="5" key="3">
    <citation type="submission" date="2015-06" db="UniProtKB">
        <authorList>
            <consortium name="EnsemblMetazoa"/>
        </authorList>
    </citation>
    <scope>IDENTIFICATION</scope>
</reference>
<gene>
    <name evidence="4" type="ORF">CAPTEDRAFT_205723</name>
</gene>
<dbReference type="Pfam" id="PF07707">
    <property type="entry name" value="BACK"/>
    <property type="match status" value="1"/>
</dbReference>
<name>R7U1J7_CAPTE</name>
<dbReference type="EnsemblMetazoa" id="CapteT205723">
    <property type="protein sequence ID" value="CapteP205723"/>
    <property type="gene ID" value="CapteG205723"/>
</dbReference>
<dbReference type="OrthoDB" id="7960639at2759"/>
<keyword evidence="1" id="KW-0880">Kelch repeat</keyword>
<proteinExistence type="predicted"/>
<reference evidence="6" key="1">
    <citation type="submission" date="2012-12" db="EMBL/GenBank/DDBJ databases">
        <authorList>
            <person name="Hellsten U."/>
            <person name="Grimwood J."/>
            <person name="Chapman J.A."/>
            <person name="Shapiro H."/>
            <person name="Aerts A."/>
            <person name="Otillar R.P."/>
            <person name="Terry A.Y."/>
            <person name="Boore J.L."/>
            <person name="Simakov O."/>
            <person name="Marletaz F."/>
            <person name="Cho S.-J."/>
            <person name="Edsinger-Gonzales E."/>
            <person name="Havlak P."/>
            <person name="Kuo D.-H."/>
            <person name="Larsson T."/>
            <person name="Lv J."/>
            <person name="Arendt D."/>
            <person name="Savage R."/>
            <person name="Osoegawa K."/>
            <person name="de Jong P."/>
            <person name="Lindberg D.R."/>
            <person name="Seaver E.C."/>
            <person name="Weisblat D.A."/>
            <person name="Putnam N.H."/>
            <person name="Grigoriev I.V."/>
            <person name="Rokhsar D.S."/>
        </authorList>
    </citation>
    <scope>NUCLEOTIDE SEQUENCE</scope>
    <source>
        <strain evidence="6">I ESC-2004</strain>
    </source>
</reference>
<sequence>MLKGLKFSCEEFLTEMLNTSNCGQFCQLGRKYHMKNLIASAVDFIVLHFAEIVESSDFYKISEEDIIEVISDDRLNVKNEGVVFEAVARWVEADLEARKEVFPRNIAPRIRFPLCDQQTLGPVVSCHPLMWNPECAELLKEAHSSQFHCGTHPVQNPRTTHRNNDEQLVRLYNGEDGTVCVDHTVSIDGESVKWEHYSTKLISEIKEVMTSPEKLFWITETKELFALDLKTRNISTHFWKEPRPNSSLILIKDKIFSFFENAYQWRKDVESLQWNVSNNEWSRETSLNDNSNTPASPVVINVLNNVYIFGWRSGVDVMVFDSVSKTLLGCAPMPATCTPCSVLALKGNIFVVGRTEKVCFRYDPVTNAWTTLSSPTTTSANSKATVWKGKIILYDTEANEAEVYDPGLDRWTLKTGLFDEDTKEYETKIMCSMSF</sequence>
<dbReference type="PANTHER" id="PTHR24412:SF441">
    <property type="entry name" value="KELCH-LIKE PROTEIN 28"/>
    <property type="match status" value="1"/>
</dbReference>